<dbReference type="SMART" id="SM00679">
    <property type="entry name" value="CTNS"/>
    <property type="match status" value="2"/>
</dbReference>
<name>A0ABQ5KUD5_9EUKA</name>
<evidence type="ECO:0000313" key="7">
    <source>
        <dbReference type="EMBL" id="GKT36068.1"/>
    </source>
</evidence>
<dbReference type="Pfam" id="PF04193">
    <property type="entry name" value="PQ-loop"/>
    <property type="match status" value="2"/>
</dbReference>
<reference evidence="7" key="1">
    <citation type="submission" date="2022-03" db="EMBL/GenBank/DDBJ databases">
        <title>Draft genome sequence of Aduncisulcus paluster, a free-living microaerophilic Fornicata.</title>
        <authorList>
            <person name="Yuyama I."/>
            <person name="Kume K."/>
            <person name="Tamura T."/>
            <person name="Inagaki Y."/>
            <person name="Hashimoto T."/>
        </authorList>
    </citation>
    <scope>NUCLEOTIDE SEQUENCE</scope>
    <source>
        <strain evidence="7">NY0171</strain>
    </source>
</reference>
<evidence type="ECO:0000256" key="3">
    <source>
        <dbReference type="ARBA" id="ARBA00022989"/>
    </source>
</evidence>
<feature type="compositionally biased region" description="Low complexity" evidence="5">
    <location>
        <begin position="103"/>
        <end position="121"/>
    </location>
</feature>
<dbReference type="EMBL" id="BQXS01011135">
    <property type="protein sequence ID" value="GKT36068.1"/>
    <property type="molecule type" value="Genomic_DNA"/>
</dbReference>
<evidence type="ECO:0000256" key="5">
    <source>
        <dbReference type="SAM" id="MobiDB-lite"/>
    </source>
</evidence>
<evidence type="ECO:0000313" key="8">
    <source>
        <dbReference type="Proteomes" id="UP001057375"/>
    </source>
</evidence>
<feature type="transmembrane region" description="Helical" evidence="6">
    <location>
        <begin position="38"/>
        <end position="59"/>
    </location>
</feature>
<dbReference type="Gene3D" id="1.20.1280.290">
    <property type="match status" value="2"/>
</dbReference>
<keyword evidence="3 6" id="KW-1133">Transmembrane helix</keyword>
<dbReference type="InterPro" id="IPR051415">
    <property type="entry name" value="LAAT-1"/>
</dbReference>
<keyword evidence="8" id="KW-1185">Reference proteome</keyword>
<dbReference type="PANTHER" id="PTHR16201">
    <property type="entry name" value="SEVEN TRANSMEMBRANE PROTEIN 1-RELATED"/>
    <property type="match status" value="1"/>
</dbReference>
<keyword evidence="2 6" id="KW-0812">Transmembrane</keyword>
<feature type="transmembrane region" description="Helical" evidence="6">
    <location>
        <begin position="6"/>
        <end position="26"/>
    </location>
</feature>
<proteinExistence type="predicted"/>
<sequence length="291" mass="32094">MGNSTLGVVFGTISICCWMFAQFPQIIKSCKAKEVESLSGLFILAWLLGDSTNLIGALLTNGIATQIAAGIYYFIVDMIMIGMYIMFRDSDPSDTQIRANLLSDGSSSKSDSRDPSNSSNSEENEHNPVKYSDGFEFKANLFPLFLIFFALFSGSKSIFIGEESEAIETSPVKTLEISTDSFWYKLGIVIGYISAFCYLSSRVFQIVKNAKNKLVDGLSPIMFVMAVLANSFYVASIFATSTDADYLIKQIPWLLGSGGVVLLDFTVLIQYFSYRQPTLSPSLEEEEDSSL</sequence>
<organism evidence="7 8">
    <name type="scientific">Aduncisulcus paluster</name>
    <dbReference type="NCBI Taxonomy" id="2918883"/>
    <lineage>
        <taxon>Eukaryota</taxon>
        <taxon>Metamonada</taxon>
        <taxon>Carpediemonas-like organisms</taxon>
        <taxon>Aduncisulcus</taxon>
    </lineage>
</organism>
<feature type="transmembrane region" description="Helical" evidence="6">
    <location>
        <begin position="220"/>
        <end position="239"/>
    </location>
</feature>
<feature type="region of interest" description="Disordered" evidence="5">
    <location>
        <begin position="102"/>
        <end position="127"/>
    </location>
</feature>
<accession>A0ABQ5KUD5</accession>
<comment type="subcellular location">
    <subcellularLocation>
        <location evidence="1">Membrane</location>
        <topology evidence="1">Multi-pass membrane protein</topology>
    </subcellularLocation>
</comment>
<comment type="caution">
    <text evidence="7">The sequence shown here is derived from an EMBL/GenBank/DDBJ whole genome shotgun (WGS) entry which is preliminary data.</text>
</comment>
<evidence type="ECO:0000256" key="2">
    <source>
        <dbReference type="ARBA" id="ARBA00022692"/>
    </source>
</evidence>
<feature type="transmembrane region" description="Helical" evidence="6">
    <location>
        <begin position="141"/>
        <end position="161"/>
    </location>
</feature>
<dbReference type="InterPro" id="IPR006603">
    <property type="entry name" value="PQ-loop_rpt"/>
</dbReference>
<evidence type="ECO:0000256" key="1">
    <source>
        <dbReference type="ARBA" id="ARBA00004141"/>
    </source>
</evidence>
<keyword evidence="4 6" id="KW-0472">Membrane</keyword>
<feature type="transmembrane region" description="Helical" evidence="6">
    <location>
        <begin position="251"/>
        <end position="272"/>
    </location>
</feature>
<feature type="transmembrane region" description="Helical" evidence="6">
    <location>
        <begin position="181"/>
        <end position="199"/>
    </location>
</feature>
<evidence type="ECO:0000256" key="6">
    <source>
        <dbReference type="SAM" id="Phobius"/>
    </source>
</evidence>
<gene>
    <name evidence="7" type="ORF">ADUPG1_009098</name>
</gene>
<dbReference type="PANTHER" id="PTHR16201:SF34">
    <property type="entry name" value="LYSOSOMAL AMINO ACID TRANSPORTER 1"/>
    <property type="match status" value="1"/>
</dbReference>
<dbReference type="Proteomes" id="UP001057375">
    <property type="component" value="Unassembled WGS sequence"/>
</dbReference>
<evidence type="ECO:0000256" key="4">
    <source>
        <dbReference type="ARBA" id="ARBA00023136"/>
    </source>
</evidence>
<feature type="transmembrane region" description="Helical" evidence="6">
    <location>
        <begin position="65"/>
        <end position="87"/>
    </location>
</feature>
<protein>
    <submittedName>
        <fullName evidence="7">Uncharacterized protein</fullName>
    </submittedName>
</protein>